<reference evidence="2 3" key="1">
    <citation type="submission" date="2024-08" db="EMBL/GenBank/DDBJ databases">
        <authorList>
            <person name="Ishaq N."/>
        </authorList>
    </citation>
    <scope>NUCLEOTIDE SEQUENCE [LARGE SCALE GENOMIC DNA]</scope>
    <source>
        <strain evidence="2 3">DSM 18651</strain>
    </source>
</reference>
<comment type="caution">
    <text evidence="2">The sequence shown here is derived from an EMBL/GenBank/DDBJ whole genome shotgun (WGS) entry which is preliminary data.</text>
</comment>
<protein>
    <submittedName>
        <fullName evidence="2">Glycosyltransferase family 32 protein</fullName>
    </submittedName>
</protein>
<dbReference type="InterPro" id="IPR029044">
    <property type="entry name" value="Nucleotide-diphossugar_trans"/>
</dbReference>
<dbReference type="EMBL" id="JBGMEK010000057">
    <property type="protein sequence ID" value="MFA0812842.1"/>
    <property type="molecule type" value="Genomic_DNA"/>
</dbReference>
<dbReference type="SUPFAM" id="SSF53448">
    <property type="entry name" value="Nucleotide-diphospho-sugar transferases"/>
    <property type="match status" value="1"/>
</dbReference>
<dbReference type="PANTHER" id="PTHR32385">
    <property type="entry name" value="MANNOSYL PHOSPHORYLINOSITOL CERAMIDE SYNTHASE"/>
    <property type="match status" value="1"/>
</dbReference>
<dbReference type="InterPro" id="IPR007577">
    <property type="entry name" value="GlycoTrfase_DXD_sugar-bd_CS"/>
</dbReference>
<evidence type="ECO:0000313" key="2">
    <source>
        <dbReference type="EMBL" id="MFA0812842.1"/>
    </source>
</evidence>
<dbReference type="RefSeq" id="WP_371840572.1">
    <property type="nucleotide sequence ID" value="NZ_JBGMEK010000057.1"/>
</dbReference>
<keyword evidence="1" id="KW-0808">Transferase</keyword>
<dbReference type="InterPro" id="IPR051706">
    <property type="entry name" value="Glycosyltransferase_domain"/>
</dbReference>
<sequence>MSSHNIPKIIHQTWKDDSIPIEYQSYVRSVKKFHSDWEYKLWTDTDMLNFVKDFYPEFLCIYQNYHTVIQKCDFFRYLIVKHFGGFYLDLDVEIICSLSELIDQQDNVFFVEKILSREECIFYGNRDSIRISNYAFGTIPHHIFWDYFLTYLIQPRFSSRPITNDNDILESTGPGILTTVFHDYNKSYNTPLNVLKPSHSQESACSCKKGVIPSCTVGKYGYHAHFGTWRL</sequence>
<accession>A0ABV4P3L3</accession>
<evidence type="ECO:0000256" key="1">
    <source>
        <dbReference type="ARBA" id="ARBA00022679"/>
    </source>
</evidence>
<keyword evidence="3" id="KW-1185">Reference proteome</keyword>
<organism evidence="2 3">
    <name type="scientific">Microbulbifer epialgicus</name>
    <dbReference type="NCBI Taxonomy" id="393907"/>
    <lineage>
        <taxon>Bacteria</taxon>
        <taxon>Pseudomonadati</taxon>
        <taxon>Pseudomonadota</taxon>
        <taxon>Gammaproteobacteria</taxon>
        <taxon>Cellvibrionales</taxon>
        <taxon>Microbulbiferaceae</taxon>
        <taxon>Microbulbifer</taxon>
    </lineage>
</organism>
<name>A0ABV4P3L3_9GAMM</name>
<gene>
    <name evidence="2" type="ORF">ACCI49_18180</name>
</gene>
<proteinExistence type="predicted"/>
<evidence type="ECO:0000313" key="3">
    <source>
        <dbReference type="Proteomes" id="UP001569428"/>
    </source>
</evidence>
<dbReference type="PANTHER" id="PTHR32385:SF15">
    <property type="entry name" value="INOSITOL PHOSPHOCERAMIDE MANNOSYLTRANSFERASE 1"/>
    <property type="match status" value="1"/>
</dbReference>
<dbReference type="Proteomes" id="UP001569428">
    <property type="component" value="Unassembled WGS sequence"/>
</dbReference>
<dbReference type="Pfam" id="PF04488">
    <property type="entry name" value="Gly_transf_sug"/>
    <property type="match status" value="1"/>
</dbReference>
<dbReference type="Gene3D" id="3.90.550.20">
    <property type="match status" value="1"/>
</dbReference>